<dbReference type="Proteomes" id="UP001501319">
    <property type="component" value="Unassembled WGS sequence"/>
</dbReference>
<comment type="caution">
    <text evidence="1">The sequence shown here is derived from an EMBL/GenBank/DDBJ whole genome shotgun (WGS) entry which is preliminary data.</text>
</comment>
<dbReference type="EMBL" id="BAAANE010000001">
    <property type="protein sequence ID" value="GAA1618479.1"/>
    <property type="molecule type" value="Genomic_DNA"/>
</dbReference>
<protein>
    <submittedName>
        <fullName evidence="1">Uncharacterized protein</fullName>
    </submittedName>
</protein>
<proteinExistence type="predicted"/>
<keyword evidence="2" id="KW-1185">Reference proteome</keyword>
<name>A0ABN2EUS2_9ACTN</name>
<organism evidence="1 2">
    <name type="scientific">Kribbella alba</name>
    <dbReference type="NCBI Taxonomy" id="190197"/>
    <lineage>
        <taxon>Bacteria</taxon>
        <taxon>Bacillati</taxon>
        <taxon>Actinomycetota</taxon>
        <taxon>Actinomycetes</taxon>
        <taxon>Propionibacteriales</taxon>
        <taxon>Kribbellaceae</taxon>
        <taxon>Kribbella</taxon>
    </lineage>
</organism>
<sequence>MGVPMPAPIADPTTGRALARIAGSLFRVHTGPQSPEVPQTHARLTHLARNLDTWWRLSHRAAQLALA</sequence>
<evidence type="ECO:0000313" key="1">
    <source>
        <dbReference type="EMBL" id="GAA1618479.1"/>
    </source>
</evidence>
<evidence type="ECO:0000313" key="2">
    <source>
        <dbReference type="Proteomes" id="UP001501319"/>
    </source>
</evidence>
<reference evidence="1 2" key="1">
    <citation type="journal article" date="2019" name="Int. J. Syst. Evol. Microbiol.">
        <title>The Global Catalogue of Microorganisms (GCM) 10K type strain sequencing project: providing services to taxonomists for standard genome sequencing and annotation.</title>
        <authorList>
            <consortium name="The Broad Institute Genomics Platform"/>
            <consortium name="The Broad Institute Genome Sequencing Center for Infectious Disease"/>
            <person name="Wu L."/>
            <person name="Ma J."/>
        </authorList>
    </citation>
    <scope>NUCLEOTIDE SEQUENCE [LARGE SCALE GENOMIC DNA]</scope>
    <source>
        <strain evidence="1 2">JCM 14306</strain>
    </source>
</reference>
<accession>A0ABN2EUS2</accession>
<gene>
    <name evidence="1" type="ORF">GCM10009744_01350</name>
</gene>